<protein>
    <submittedName>
        <fullName evidence="1">Uncharacterized protein</fullName>
    </submittedName>
</protein>
<evidence type="ECO:0000313" key="1">
    <source>
        <dbReference type="EMBL" id="JAD28073.1"/>
    </source>
</evidence>
<sequence length="31" mass="3695">MLTIMLFLSFILTLFFFQKDNLHLGPLYVAF</sequence>
<reference evidence="1" key="1">
    <citation type="submission" date="2014-09" db="EMBL/GenBank/DDBJ databases">
        <authorList>
            <person name="Magalhaes I.L.F."/>
            <person name="Oliveira U."/>
            <person name="Santos F.R."/>
            <person name="Vidigal T.H.D.A."/>
            <person name="Brescovit A.D."/>
            <person name="Santos A.J."/>
        </authorList>
    </citation>
    <scope>NUCLEOTIDE SEQUENCE</scope>
    <source>
        <tissue evidence="1">Shoot tissue taken approximately 20 cm above the soil surface</tissue>
    </source>
</reference>
<dbReference type="EMBL" id="GBRH01269822">
    <property type="protein sequence ID" value="JAD28073.1"/>
    <property type="molecule type" value="Transcribed_RNA"/>
</dbReference>
<reference evidence="1" key="2">
    <citation type="journal article" date="2015" name="Data Brief">
        <title>Shoot transcriptome of the giant reed, Arundo donax.</title>
        <authorList>
            <person name="Barrero R.A."/>
            <person name="Guerrero F.D."/>
            <person name="Moolhuijzen P."/>
            <person name="Goolsby J.A."/>
            <person name="Tidwell J."/>
            <person name="Bellgard S.E."/>
            <person name="Bellgard M.I."/>
        </authorList>
    </citation>
    <scope>NUCLEOTIDE SEQUENCE</scope>
    <source>
        <tissue evidence="1">Shoot tissue taken approximately 20 cm above the soil surface</tissue>
    </source>
</reference>
<dbReference type="AlphaFoldDB" id="A0A0A8YQF5"/>
<proteinExistence type="predicted"/>
<accession>A0A0A8YQF5</accession>
<organism evidence="1">
    <name type="scientific">Arundo donax</name>
    <name type="common">Giant reed</name>
    <name type="synonym">Donax arundinaceus</name>
    <dbReference type="NCBI Taxonomy" id="35708"/>
    <lineage>
        <taxon>Eukaryota</taxon>
        <taxon>Viridiplantae</taxon>
        <taxon>Streptophyta</taxon>
        <taxon>Embryophyta</taxon>
        <taxon>Tracheophyta</taxon>
        <taxon>Spermatophyta</taxon>
        <taxon>Magnoliopsida</taxon>
        <taxon>Liliopsida</taxon>
        <taxon>Poales</taxon>
        <taxon>Poaceae</taxon>
        <taxon>PACMAD clade</taxon>
        <taxon>Arundinoideae</taxon>
        <taxon>Arundineae</taxon>
        <taxon>Arundo</taxon>
    </lineage>
</organism>
<name>A0A0A8YQF5_ARUDO</name>